<name>A0AA37TEB6_9HYPH</name>
<dbReference type="EMBL" id="BSPL01000019">
    <property type="protein sequence ID" value="GLS72044.1"/>
    <property type="molecule type" value="Genomic_DNA"/>
</dbReference>
<accession>A0AA37TEB6</accession>
<evidence type="ECO:0000313" key="1">
    <source>
        <dbReference type="EMBL" id="GLS72044.1"/>
    </source>
</evidence>
<organism evidence="1 2">
    <name type="scientific">Methylobacterium tardum</name>
    <dbReference type="NCBI Taxonomy" id="374432"/>
    <lineage>
        <taxon>Bacteria</taxon>
        <taxon>Pseudomonadati</taxon>
        <taxon>Pseudomonadota</taxon>
        <taxon>Alphaproteobacteria</taxon>
        <taxon>Hyphomicrobiales</taxon>
        <taxon>Methylobacteriaceae</taxon>
        <taxon>Methylobacterium</taxon>
    </lineage>
</organism>
<comment type="caution">
    <text evidence="1">The sequence shown here is derived from an EMBL/GenBank/DDBJ whole genome shotgun (WGS) entry which is preliminary data.</text>
</comment>
<evidence type="ECO:0000313" key="2">
    <source>
        <dbReference type="Proteomes" id="UP001157440"/>
    </source>
</evidence>
<proteinExistence type="predicted"/>
<dbReference type="AlphaFoldDB" id="A0AA37TEB6"/>
<protein>
    <recommendedName>
        <fullName evidence="3">SGNH/GDSL hydrolase family protein</fullName>
    </recommendedName>
</protein>
<evidence type="ECO:0008006" key="3">
    <source>
        <dbReference type="Google" id="ProtNLM"/>
    </source>
</evidence>
<sequence>MSVYVIGDSHGHYLFARAQAATAHCLPGHTMHRAGRDGLEHLLNLIEPAPGDDYIFVFGEIDVRQHLIRVAGEKGWAYEAVVTELADRYITALRASLDGLAHRPRVSLLGIVPPFDHPQGARVLPPHGPLRDRLVVWYLLSEAIKERAREAGYGFIPIPKIYHARDGSLKRRYSDGFAHIAKDCTGPVVRAVEKALGVDLAFRPLPRRRHLLRSALRQIALINDDWSALWSLGESVIDA</sequence>
<reference evidence="2" key="1">
    <citation type="journal article" date="2019" name="Int. J. Syst. Evol. Microbiol.">
        <title>The Global Catalogue of Microorganisms (GCM) 10K type strain sequencing project: providing services to taxonomists for standard genome sequencing and annotation.</title>
        <authorList>
            <consortium name="The Broad Institute Genomics Platform"/>
            <consortium name="The Broad Institute Genome Sequencing Center for Infectious Disease"/>
            <person name="Wu L."/>
            <person name="Ma J."/>
        </authorList>
    </citation>
    <scope>NUCLEOTIDE SEQUENCE [LARGE SCALE GENOMIC DNA]</scope>
    <source>
        <strain evidence="2">NBRC 103632</strain>
    </source>
</reference>
<dbReference type="Proteomes" id="UP001157440">
    <property type="component" value="Unassembled WGS sequence"/>
</dbReference>
<keyword evidence="2" id="KW-1185">Reference proteome</keyword>
<gene>
    <name evidence="1" type="ORF">GCM10007890_40570</name>
</gene>